<evidence type="ECO:0000313" key="2">
    <source>
        <dbReference type="Proteomes" id="UP000177091"/>
    </source>
</evidence>
<gene>
    <name evidence="1" type="ORF">A2112_00760</name>
</gene>
<dbReference type="AlphaFoldDB" id="A0A1F7WRF2"/>
<dbReference type="SUPFAM" id="SSF53474">
    <property type="entry name" value="alpha/beta-Hydrolases"/>
    <property type="match status" value="1"/>
</dbReference>
<sequence>MVTIILPGYSLHNKDWAEEIKTELNLGHKVIVHNWEHWQAKGSLSPKREIARILKEVGKDEVNVIAKSVGTMITVLLTPLLKGKIGKIILCGIPSVSKERKEKFKEGLVGIPGEKIICFQNSGDPFASYDEVENFLAGVNPKIKVIKKERNDHHYPYHEEFSLFLKG</sequence>
<dbReference type="Proteomes" id="UP000177091">
    <property type="component" value="Unassembled WGS sequence"/>
</dbReference>
<protein>
    <recommendedName>
        <fullName evidence="3">AB hydrolase-1 domain-containing protein</fullName>
    </recommendedName>
</protein>
<dbReference type="Gene3D" id="3.40.50.1820">
    <property type="entry name" value="alpha/beta hydrolase"/>
    <property type="match status" value="1"/>
</dbReference>
<proteinExistence type="predicted"/>
<organism evidence="1 2">
    <name type="scientific">Candidatus Woesebacteria bacterium GWA1_42_12</name>
    <dbReference type="NCBI Taxonomy" id="1802472"/>
    <lineage>
        <taxon>Bacteria</taxon>
        <taxon>Candidatus Woeseibacteriota</taxon>
    </lineage>
</organism>
<evidence type="ECO:0008006" key="3">
    <source>
        <dbReference type="Google" id="ProtNLM"/>
    </source>
</evidence>
<accession>A0A1F7WRF2</accession>
<dbReference type="InterPro" id="IPR029058">
    <property type="entry name" value="AB_hydrolase_fold"/>
</dbReference>
<comment type="caution">
    <text evidence="1">The sequence shown here is derived from an EMBL/GenBank/DDBJ whole genome shotgun (WGS) entry which is preliminary data.</text>
</comment>
<name>A0A1F7WRF2_9BACT</name>
<reference evidence="1 2" key="1">
    <citation type="journal article" date="2016" name="Nat. Commun.">
        <title>Thousands of microbial genomes shed light on interconnected biogeochemical processes in an aquifer system.</title>
        <authorList>
            <person name="Anantharaman K."/>
            <person name="Brown C.T."/>
            <person name="Hug L.A."/>
            <person name="Sharon I."/>
            <person name="Castelle C.J."/>
            <person name="Probst A.J."/>
            <person name="Thomas B.C."/>
            <person name="Singh A."/>
            <person name="Wilkins M.J."/>
            <person name="Karaoz U."/>
            <person name="Brodie E.L."/>
            <person name="Williams K.H."/>
            <person name="Hubbard S.S."/>
            <person name="Banfield J.F."/>
        </authorList>
    </citation>
    <scope>NUCLEOTIDE SEQUENCE [LARGE SCALE GENOMIC DNA]</scope>
</reference>
<dbReference type="EMBL" id="MGFK01000007">
    <property type="protein sequence ID" value="OGM04738.1"/>
    <property type="molecule type" value="Genomic_DNA"/>
</dbReference>
<evidence type="ECO:0000313" key="1">
    <source>
        <dbReference type="EMBL" id="OGM04738.1"/>
    </source>
</evidence>